<feature type="chain" id="PRO_5031327553" description="Lipoprotein" evidence="1">
    <location>
        <begin position="22"/>
        <end position="144"/>
    </location>
</feature>
<name>A0A7W3YDQ4_9GAMM</name>
<dbReference type="Proteomes" id="UP000552587">
    <property type="component" value="Unassembled WGS sequence"/>
</dbReference>
<organism evidence="2 3">
    <name type="scientific">Marilutibacter penaei</name>
    <dbReference type="NCBI Taxonomy" id="2759900"/>
    <lineage>
        <taxon>Bacteria</taxon>
        <taxon>Pseudomonadati</taxon>
        <taxon>Pseudomonadota</taxon>
        <taxon>Gammaproteobacteria</taxon>
        <taxon>Lysobacterales</taxon>
        <taxon>Lysobacteraceae</taxon>
        <taxon>Marilutibacter</taxon>
    </lineage>
</organism>
<keyword evidence="3" id="KW-1185">Reference proteome</keyword>
<evidence type="ECO:0000256" key="1">
    <source>
        <dbReference type="SAM" id="SignalP"/>
    </source>
</evidence>
<evidence type="ECO:0000313" key="3">
    <source>
        <dbReference type="Proteomes" id="UP000552587"/>
    </source>
</evidence>
<comment type="caution">
    <text evidence="2">The sequence shown here is derived from an EMBL/GenBank/DDBJ whole genome shotgun (WGS) entry which is preliminary data.</text>
</comment>
<dbReference type="PROSITE" id="PS51257">
    <property type="entry name" value="PROKAR_LIPOPROTEIN"/>
    <property type="match status" value="1"/>
</dbReference>
<dbReference type="AlphaFoldDB" id="A0A7W3YDQ4"/>
<proteinExistence type="predicted"/>
<evidence type="ECO:0000313" key="2">
    <source>
        <dbReference type="EMBL" id="MBB1087272.1"/>
    </source>
</evidence>
<dbReference type="EMBL" id="JACHTE010000001">
    <property type="protein sequence ID" value="MBB1087272.1"/>
    <property type="molecule type" value="Genomic_DNA"/>
</dbReference>
<keyword evidence="1" id="KW-0732">Signal</keyword>
<reference evidence="2 3" key="1">
    <citation type="submission" date="2020-07" db="EMBL/GenBank/DDBJ databases">
        <authorList>
            <person name="Xu S."/>
            <person name="Li A."/>
        </authorList>
    </citation>
    <scope>NUCLEOTIDE SEQUENCE [LARGE SCALE GENOMIC DNA]</scope>
    <source>
        <strain evidence="2 3">SG-8</strain>
    </source>
</reference>
<dbReference type="RefSeq" id="WP_182668043.1">
    <property type="nucleotide sequence ID" value="NZ_JACHTE010000001.1"/>
</dbReference>
<sequence>MRPTVHTLSAFVMLLSALLLASCASTLGPVNDSLQKTQYAWAGAIRWGDFEGAWGVVDPAYRAANPLTDLEMERYQQVQISSYRELASTADLQGGYAGRDIEIGVINRHTLAERTVRYREEWRYDAIDKQWWLTSGMPDLWQGQ</sequence>
<gene>
    <name evidence="2" type="ORF">H4F99_02080</name>
</gene>
<evidence type="ECO:0008006" key="4">
    <source>
        <dbReference type="Google" id="ProtNLM"/>
    </source>
</evidence>
<accession>A0A7W3YDQ4</accession>
<protein>
    <recommendedName>
        <fullName evidence="4">Lipoprotein</fullName>
    </recommendedName>
</protein>
<feature type="signal peptide" evidence="1">
    <location>
        <begin position="1"/>
        <end position="21"/>
    </location>
</feature>